<feature type="transmembrane region" description="Helical" evidence="8">
    <location>
        <begin position="64"/>
        <end position="82"/>
    </location>
</feature>
<keyword evidence="3" id="KW-0813">Transport</keyword>
<sequence>MELQSRADAAEKDIKNSVSPLQREETAISDSKSIAIGEIEIEDPFRPLSGVVPYDGRRILTVRAVFTGAVLGTMIACSNMYLGLKTGMGADATLFSAIFGFAALKFLEKTNIPFVSGHFGPHENNIIQATALGTIGIGFMFISGIPAMYQLNLLGSDPKSDYGKLVCFSVVSGLWGLGFTVPFRKVFVLRLARQLSLYFPMGSASAITIRALHSAADGSTEAKDNVRGITISFCSSLVWSVATSYAPGILYSWNPFWWIYKWGGHSIIAAVNWGWLSWSWSPSIIGMGMLIDLNAALSYLFGTVLAWGFIGPILVATGAAGGLAYSEKYPDLVTYNAFDPTHFVDLPSPRYWVLWPAVFMMLVVSLTGIVLEGKNLARLVRYGGHHVKQSIMRTKDKGPDSETTGLPTSSHPETGTHTDAFAAIPDPVPKDQQVRWWEWSSMAGCSFIISLVAFKYLFSFAPGMNVLSLVLGFLWSFVVIQVYGASGTTPITAVSKGSQFITGAILRDQIPTTGYNQAARANLLGATLSSAASQQAAELVQDFRTGFLLGTPARQQWYAQVIGTLVAVFVSPALFILFVNAYPCIIDATATTCQFTTPSVTSWRIVTMAILSETFPISRSSWIFSVVFSMIGIASVVLKRWLIRHPSLSEWARFVPNMALVGLAMTIPGSTTSVTVAIGTVFAHFWKRLSPGSHAKYLYPTAAGGIAGEGIGYVILCVLQIAQVSGPMNYGTPLGCVAESC</sequence>
<feature type="transmembrane region" description="Helical" evidence="8">
    <location>
        <begin position="88"/>
        <end position="107"/>
    </location>
</feature>
<comment type="subcellular location">
    <subcellularLocation>
        <location evidence="1">Membrane</location>
        <topology evidence="1">Multi-pass membrane protein</topology>
    </subcellularLocation>
</comment>
<evidence type="ECO:0000313" key="10">
    <source>
        <dbReference type="Proteomes" id="UP000722485"/>
    </source>
</evidence>
<dbReference type="OrthoDB" id="77405at2759"/>
<dbReference type="Proteomes" id="UP000722485">
    <property type="component" value="Unassembled WGS sequence"/>
</dbReference>
<feature type="compositionally biased region" description="Polar residues" evidence="7">
    <location>
        <begin position="401"/>
        <end position="414"/>
    </location>
</feature>
<feature type="transmembrane region" description="Helical" evidence="8">
    <location>
        <begin position="697"/>
        <end position="719"/>
    </location>
</feature>
<feature type="region of interest" description="Disordered" evidence="7">
    <location>
        <begin position="393"/>
        <end position="414"/>
    </location>
</feature>
<feature type="transmembrane region" description="Helical" evidence="8">
    <location>
        <begin position="229"/>
        <end position="253"/>
    </location>
</feature>
<dbReference type="InterPro" id="IPR045035">
    <property type="entry name" value="YSL-like"/>
</dbReference>
<keyword evidence="4 8" id="KW-0812">Transmembrane</keyword>
<evidence type="ECO:0000313" key="9">
    <source>
        <dbReference type="EMBL" id="KAF7556191.1"/>
    </source>
</evidence>
<evidence type="ECO:0000256" key="8">
    <source>
        <dbReference type="SAM" id="Phobius"/>
    </source>
</evidence>
<comment type="caution">
    <text evidence="9">The sequence shown here is derived from an EMBL/GenBank/DDBJ whole genome shotgun (WGS) entry which is preliminary data.</text>
</comment>
<protein>
    <recommendedName>
        <fullName evidence="11">Oligopeptide transporter</fullName>
    </recommendedName>
</protein>
<dbReference type="Pfam" id="PF03169">
    <property type="entry name" value="OPT"/>
    <property type="match status" value="1"/>
</dbReference>
<name>A0A9P5LJZ5_9HYPO</name>
<reference evidence="9" key="1">
    <citation type="submission" date="2020-03" db="EMBL/GenBank/DDBJ databases">
        <title>Draft Genome Sequence of Cylindrodendrum hubeiense.</title>
        <authorList>
            <person name="Buettner E."/>
            <person name="Kellner H."/>
        </authorList>
    </citation>
    <scope>NUCLEOTIDE SEQUENCE</scope>
    <source>
        <strain evidence="9">IHI 201604</strain>
    </source>
</reference>
<feature type="transmembrane region" description="Helical" evidence="8">
    <location>
        <begin position="557"/>
        <end position="579"/>
    </location>
</feature>
<proteinExistence type="inferred from homology"/>
<evidence type="ECO:0000256" key="7">
    <source>
        <dbReference type="SAM" id="MobiDB-lite"/>
    </source>
</evidence>
<dbReference type="InterPro" id="IPR004813">
    <property type="entry name" value="OPT"/>
</dbReference>
<dbReference type="GO" id="GO:0035673">
    <property type="term" value="F:oligopeptide transmembrane transporter activity"/>
    <property type="evidence" value="ECO:0007669"/>
    <property type="project" value="InterPro"/>
</dbReference>
<feature type="region of interest" description="Disordered" evidence="7">
    <location>
        <begin position="1"/>
        <end position="21"/>
    </location>
</feature>
<keyword evidence="10" id="KW-1185">Reference proteome</keyword>
<evidence type="ECO:0000256" key="5">
    <source>
        <dbReference type="ARBA" id="ARBA00022989"/>
    </source>
</evidence>
<keyword evidence="6 8" id="KW-0472">Membrane</keyword>
<feature type="transmembrane region" description="Helical" evidence="8">
    <location>
        <begin position="162"/>
        <end position="183"/>
    </location>
</feature>
<accession>A0A9P5LJZ5</accession>
<evidence type="ECO:0000256" key="6">
    <source>
        <dbReference type="ARBA" id="ARBA00023136"/>
    </source>
</evidence>
<feature type="transmembrane region" description="Helical" evidence="8">
    <location>
        <begin position="621"/>
        <end position="638"/>
    </location>
</feature>
<gene>
    <name evidence="9" type="ORF">G7Z17_g1660</name>
</gene>
<dbReference type="PANTHER" id="PTHR31645">
    <property type="entry name" value="OLIGOPEPTIDE TRANSPORTER YGL114W-RELATED"/>
    <property type="match status" value="1"/>
</dbReference>
<feature type="transmembrane region" description="Helical" evidence="8">
    <location>
        <begin position="299"/>
        <end position="325"/>
    </location>
</feature>
<evidence type="ECO:0000256" key="3">
    <source>
        <dbReference type="ARBA" id="ARBA00022448"/>
    </source>
</evidence>
<feature type="transmembrane region" description="Helical" evidence="8">
    <location>
        <begin position="352"/>
        <end position="371"/>
    </location>
</feature>
<dbReference type="GO" id="GO:0000329">
    <property type="term" value="C:fungal-type vacuole membrane"/>
    <property type="evidence" value="ECO:0007669"/>
    <property type="project" value="TreeGrafter"/>
</dbReference>
<dbReference type="EMBL" id="JAANBB010000014">
    <property type="protein sequence ID" value="KAF7556191.1"/>
    <property type="molecule type" value="Genomic_DNA"/>
</dbReference>
<evidence type="ECO:0000256" key="1">
    <source>
        <dbReference type="ARBA" id="ARBA00004141"/>
    </source>
</evidence>
<feature type="transmembrane region" description="Helical" evidence="8">
    <location>
        <begin position="127"/>
        <end position="150"/>
    </location>
</feature>
<evidence type="ECO:0008006" key="11">
    <source>
        <dbReference type="Google" id="ProtNLM"/>
    </source>
</evidence>
<dbReference type="PANTHER" id="PTHR31645:SF3">
    <property type="entry name" value="OLIGOPEPTIDE TRANSPORTER"/>
    <property type="match status" value="1"/>
</dbReference>
<evidence type="ECO:0000256" key="4">
    <source>
        <dbReference type="ARBA" id="ARBA00022692"/>
    </source>
</evidence>
<organism evidence="9 10">
    <name type="scientific">Cylindrodendrum hubeiense</name>
    <dbReference type="NCBI Taxonomy" id="595255"/>
    <lineage>
        <taxon>Eukaryota</taxon>
        <taxon>Fungi</taxon>
        <taxon>Dikarya</taxon>
        <taxon>Ascomycota</taxon>
        <taxon>Pezizomycotina</taxon>
        <taxon>Sordariomycetes</taxon>
        <taxon>Hypocreomycetidae</taxon>
        <taxon>Hypocreales</taxon>
        <taxon>Nectriaceae</taxon>
        <taxon>Cylindrodendrum</taxon>
    </lineage>
</organism>
<evidence type="ECO:0000256" key="2">
    <source>
        <dbReference type="ARBA" id="ARBA00008807"/>
    </source>
</evidence>
<keyword evidence="5 8" id="KW-1133">Transmembrane helix</keyword>
<dbReference type="AlphaFoldDB" id="A0A9P5LJZ5"/>
<comment type="similarity">
    <text evidence="2">Belongs to the oligopeptide OPT transporter family.</text>
</comment>
<feature type="transmembrane region" description="Helical" evidence="8">
    <location>
        <begin position="659"/>
        <end position="685"/>
    </location>
</feature>
<feature type="transmembrane region" description="Helical" evidence="8">
    <location>
        <begin position="464"/>
        <end position="486"/>
    </location>
</feature>